<evidence type="ECO:0000256" key="2">
    <source>
        <dbReference type="ARBA" id="ARBA00021549"/>
    </source>
</evidence>
<keyword evidence="6 12" id="KW-0812">Transmembrane</keyword>
<dbReference type="Proteomes" id="UP001214043">
    <property type="component" value="Chromosome"/>
</dbReference>
<dbReference type="GO" id="GO:0015628">
    <property type="term" value="P:protein secretion by the type II secretion system"/>
    <property type="evidence" value="ECO:0007669"/>
    <property type="project" value="InterPro"/>
</dbReference>
<evidence type="ECO:0000259" key="13">
    <source>
        <dbReference type="Pfam" id="PF12019"/>
    </source>
</evidence>
<name>A0AAE9ZEM5_9PROT</name>
<keyword evidence="5" id="KW-0997">Cell inner membrane</keyword>
<evidence type="ECO:0000256" key="7">
    <source>
        <dbReference type="ARBA" id="ARBA00022989"/>
    </source>
</evidence>
<dbReference type="InterPro" id="IPR049875">
    <property type="entry name" value="TypeII_GspH"/>
</dbReference>
<keyword evidence="7 12" id="KW-1133">Transmembrane helix</keyword>
<dbReference type="InterPro" id="IPR045584">
    <property type="entry name" value="Pilin-like"/>
</dbReference>
<evidence type="ECO:0000256" key="12">
    <source>
        <dbReference type="SAM" id="Phobius"/>
    </source>
</evidence>
<evidence type="ECO:0000256" key="5">
    <source>
        <dbReference type="ARBA" id="ARBA00022519"/>
    </source>
</evidence>
<dbReference type="Pfam" id="PF12019">
    <property type="entry name" value="GspH"/>
    <property type="match status" value="1"/>
</dbReference>
<evidence type="ECO:0000256" key="9">
    <source>
        <dbReference type="ARBA" id="ARBA00025772"/>
    </source>
</evidence>
<feature type="domain" description="General secretion pathway GspH" evidence="13">
    <location>
        <begin position="58"/>
        <end position="176"/>
    </location>
</feature>
<dbReference type="EMBL" id="CP118166">
    <property type="protein sequence ID" value="WDI31247.1"/>
    <property type="molecule type" value="Genomic_DNA"/>
</dbReference>
<dbReference type="InterPro" id="IPR022346">
    <property type="entry name" value="T2SS_GspH"/>
</dbReference>
<dbReference type="PROSITE" id="PS00409">
    <property type="entry name" value="PROKAR_NTER_METHYL"/>
    <property type="match status" value="1"/>
</dbReference>
<dbReference type="InterPro" id="IPR002416">
    <property type="entry name" value="T2SS_protein-GspH"/>
</dbReference>
<evidence type="ECO:0000256" key="6">
    <source>
        <dbReference type="ARBA" id="ARBA00022692"/>
    </source>
</evidence>
<keyword evidence="3" id="KW-1003">Cell membrane</keyword>
<keyword evidence="8 12" id="KW-0472">Membrane</keyword>
<evidence type="ECO:0000256" key="4">
    <source>
        <dbReference type="ARBA" id="ARBA00022481"/>
    </source>
</evidence>
<evidence type="ECO:0000256" key="8">
    <source>
        <dbReference type="ARBA" id="ARBA00023136"/>
    </source>
</evidence>
<feature type="transmembrane region" description="Helical" evidence="12">
    <location>
        <begin position="27"/>
        <end position="46"/>
    </location>
</feature>
<dbReference type="AlphaFoldDB" id="A0AAE9ZEM5"/>
<dbReference type="InterPro" id="IPR012902">
    <property type="entry name" value="N_methyl_site"/>
</dbReference>
<gene>
    <name evidence="14" type="primary">gspH</name>
    <name evidence="14" type="ORF">PUV54_14950</name>
</gene>
<dbReference type="NCBIfam" id="TIGR02532">
    <property type="entry name" value="IV_pilin_GFxxxE"/>
    <property type="match status" value="1"/>
</dbReference>
<evidence type="ECO:0000256" key="1">
    <source>
        <dbReference type="ARBA" id="ARBA00004377"/>
    </source>
</evidence>
<evidence type="ECO:0000313" key="14">
    <source>
        <dbReference type="EMBL" id="WDI31247.1"/>
    </source>
</evidence>
<dbReference type="RefSeq" id="WP_274493093.1">
    <property type="nucleotide sequence ID" value="NZ_CP118166.1"/>
</dbReference>
<dbReference type="GO" id="GO:0015627">
    <property type="term" value="C:type II protein secretion system complex"/>
    <property type="evidence" value="ECO:0007669"/>
    <property type="project" value="InterPro"/>
</dbReference>
<keyword evidence="15" id="KW-1185">Reference proteome</keyword>
<reference evidence="14" key="1">
    <citation type="submission" date="2023-02" db="EMBL/GenBank/DDBJ databases">
        <title>Genome sequence of Hyphococcus flavus.</title>
        <authorList>
            <person name="Rong J.-C."/>
            <person name="Zhao Q."/>
            <person name="Yi M."/>
            <person name="Wu J.-Y."/>
        </authorList>
    </citation>
    <scope>NUCLEOTIDE SEQUENCE</scope>
    <source>
        <strain evidence="14">MCCC 1K03223</strain>
    </source>
</reference>
<dbReference type="KEGG" id="hfl:PUV54_14950"/>
<organism evidence="14 15">
    <name type="scientific">Hyphococcus flavus</name>
    <dbReference type="NCBI Taxonomy" id="1866326"/>
    <lineage>
        <taxon>Bacteria</taxon>
        <taxon>Pseudomonadati</taxon>
        <taxon>Pseudomonadota</taxon>
        <taxon>Alphaproteobacteria</taxon>
        <taxon>Parvularculales</taxon>
        <taxon>Parvularculaceae</taxon>
        <taxon>Hyphococcus</taxon>
    </lineage>
</organism>
<sequence>MLTSAIGPKTSCSDTAFRRNRSRGLTLVELLVVLAIIAMAASVVVLNAPPPARAVDDASEKLAARIDFAAAYSVTAGVTLGLEYSESGYRFLTYRRGEWSELTDPEFAAQSFPADIAVAFAEEAPAKKNERDEQREEDEDKPNPAIRFTPTGETTPLEVRFQSARGSAIVVLDNVGKVRISKDKNDG</sequence>
<feature type="compositionally biased region" description="Basic and acidic residues" evidence="11">
    <location>
        <begin position="125"/>
        <end position="134"/>
    </location>
</feature>
<evidence type="ECO:0000256" key="11">
    <source>
        <dbReference type="SAM" id="MobiDB-lite"/>
    </source>
</evidence>
<comment type="similarity">
    <text evidence="9">Belongs to the GSP H family.</text>
</comment>
<keyword evidence="4" id="KW-0488">Methylation</keyword>
<comment type="subcellular location">
    <subcellularLocation>
        <location evidence="1">Cell inner membrane</location>
        <topology evidence="1">Single-pass membrane protein</topology>
    </subcellularLocation>
</comment>
<evidence type="ECO:0000256" key="3">
    <source>
        <dbReference type="ARBA" id="ARBA00022475"/>
    </source>
</evidence>
<accession>A0AAE9ZEM5</accession>
<dbReference type="Gene3D" id="3.55.40.10">
    <property type="entry name" value="minor pseudopilin epsh domain"/>
    <property type="match status" value="1"/>
</dbReference>
<evidence type="ECO:0000313" key="15">
    <source>
        <dbReference type="Proteomes" id="UP001214043"/>
    </source>
</evidence>
<dbReference type="SUPFAM" id="SSF54523">
    <property type="entry name" value="Pili subunits"/>
    <property type="match status" value="1"/>
</dbReference>
<evidence type="ECO:0000256" key="10">
    <source>
        <dbReference type="ARBA" id="ARBA00030775"/>
    </source>
</evidence>
<dbReference type="GO" id="GO:0005886">
    <property type="term" value="C:plasma membrane"/>
    <property type="evidence" value="ECO:0007669"/>
    <property type="project" value="UniProtKB-SubCell"/>
</dbReference>
<dbReference type="NCBIfam" id="TIGR01708">
    <property type="entry name" value="typeII_sec_gspH"/>
    <property type="match status" value="1"/>
</dbReference>
<dbReference type="Pfam" id="PF07963">
    <property type="entry name" value="N_methyl"/>
    <property type="match status" value="1"/>
</dbReference>
<feature type="region of interest" description="Disordered" evidence="11">
    <location>
        <begin position="125"/>
        <end position="155"/>
    </location>
</feature>
<protein>
    <recommendedName>
        <fullName evidence="2">Type II secretion system protein H</fullName>
    </recommendedName>
    <alternativeName>
        <fullName evidence="10">General secretion pathway protein H</fullName>
    </alternativeName>
</protein>
<dbReference type="PRINTS" id="PR00885">
    <property type="entry name" value="BCTERIALGSPH"/>
</dbReference>
<proteinExistence type="inferred from homology"/>